<keyword evidence="9 12" id="KW-1133">Transmembrane helix</keyword>
<dbReference type="SUPFAM" id="SSF103481">
    <property type="entry name" value="Multidrug resistance efflux transporter EmrE"/>
    <property type="match status" value="1"/>
</dbReference>
<feature type="domain" description="EamA" evidence="13">
    <location>
        <begin position="9"/>
        <end position="115"/>
    </location>
</feature>
<dbReference type="GO" id="GO:0005886">
    <property type="term" value="C:plasma membrane"/>
    <property type="evidence" value="ECO:0007669"/>
    <property type="project" value="UniProtKB-SubCell"/>
</dbReference>
<dbReference type="EMBL" id="VBAJ01000294">
    <property type="protein sequence ID" value="TMJ02792.1"/>
    <property type="molecule type" value="Genomic_DNA"/>
</dbReference>
<dbReference type="InterPro" id="IPR037185">
    <property type="entry name" value="EmrE-like"/>
</dbReference>
<evidence type="ECO:0000313" key="14">
    <source>
        <dbReference type="EMBL" id="TMJ02792.1"/>
    </source>
</evidence>
<evidence type="ECO:0000256" key="1">
    <source>
        <dbReference type="ARBA" id="ARBA00004651"/>
    </source>
</evidence>
<feature type="transmembrane region" description="Helical" evidence="12">
    <location>
        <begin position="72"/>
        <end position="92"/>
    </location>
</feature>
<evidence type="ECO:0000256" key="4">
    <source>
        <dbReference type="ARBA" id="ARBA00022516"/>
    </source>
</evidence>
<keyword evidence="5" id="KW-0997">Cell inner membrane</keyword>
<evidence type="ECO:0000256" key="11">
    <source>
        <dbReference type="ARBA" id="ARBA00023136"/>
    </source>
</evidence>
<evidence type="ECO:0000256" key="8">
    <source>
        <dbReference type="ARBA" id="ARBA00022985"/>
    </source>
</evidence>
<organism evidence="14 15">
    <name type="scientific">Candidatus Segetimicrobium genomatis</name>
    <dbReference type="NCBI Taxonomy" id="2569760"/>
    <lineage>
        <taxon>Bacteria</taxon>
        <taxon>Bacillati</taxon>
        <taxon>Candidatus Sysuimicrobiota</taxon>
        <taxon>Candidatus Sysuimicrobiia</taxon>
        <taxon>Candidatus Sysuimicrobiales</taxon>
        <taxon>Candidatus Segetimicrobiaceae</taxon>
        <taxon>Candidatus Segetimicrobium</taxon>
    </lineage>
</organism>
<comment type="subcellular location">
    <subcellularLocation>
        <location evidence="1">Cell membrane</location>
        <topology evidence="1">Multi-pass membrane protein</topology>
    </subcellularLocation>
</comment>
<protein>
    <recommendedName>
        <fullName evidence="13">EamA domain-containing protein</fullName>
    </recommendedName>
</protein>
<dbReference type="AlphaFoldDB" id="A0A537L458"/>
<evidence type="ECO:0000256" key="6">
    <source>
        <dbReference type="ARBA" id="ARBA00022556"/>
    </source>
</evidence>
<evidence type="ECO:0000256" key="5">
    <source>
        <dbReference type="ARBA" id="ARBA00022519"/>
    </source>
</evidence>
<accession>A0A537L458</accession>
<comment type="caution">
    <text evidence="14">The sequence shown here is derived from an EMBL/GenBank/DDBJ whole genome shotgun (WGS) entry which is preliminary data.</text>
</comment>
<evidence type="ECO:0000256" key="7">
    <source>
        <dbReference type="ARBA" id="ARBA00022692"/>
    </source>
</evidence>
<gene>
    <name evidence="14" type="ORF">E6G99_11935</name>
</gene>
<dbReference type="Gene3D" id="1.10.3730.20">
    <property type="match status" value="1"/>
</dbReference>
<sequence>MTSGTPAWAVVLTALTALIAAVGQLFFKRGAATVSPNLSTWLLNPQLMIGLAVHAVGFVFIVVALRHGRLSVLFPVLATSYIWGVLLAARYLGEPITLGKWAGVGLILSGVALIVR</sequence>
<name>A0A537L458_9BACT</name>
<keyword evidence="4" id="KW-0444">Lipid biosynthesis</keyword>
<evidence type="ECO:0000259" key="13">
    <source>
        <dbReference type="Pfam" id="PF00892"/>
    </source>
</evidence>
<keyword evidence="6" id="KW-0441">Lipid A biosynthesis</keyword>
<reference evidence="14 15" key="1">
    <citation type="journal article" date="2019" name="Nat. Microbiol.">
        <title>Mediterranean grassland soil C-N compound turnover is dependent on rainfall and depth, and is mediated by genomically divergent microorganisms.</title>
        <authorList>
            <person name="Diamond S."/>
            <person name="Andeer P.F."/>
            <person name="Li Z."/>
            <person name="Crits-Christoph A."/>
            <person name="Burstein D."/>
            <person name="Anantharaman K."/>
            <person name="Lane K.R."/>
            <person name="Thomas B.C."/>
            <person name="Pan C."/>
            <person name="Northen T.R."/>
            <person name="Banfield J.F."/>
        </authorList>
    </citation>
    <scope>NUCLEOTIDE SEQUENCE [LARGE SCALE GENOMIC DNA]</scope>
    <source>
        <strain evidence="14">NP_2</strain>
    </source>
</reference>
<dbReference type="Proteomes" id="UP000318661">
    <property type="component" value="Unassembled WGS sequence"/>
</dbReference>
<keyword evidence="10" id="KW-0443">Lipid metabolism</keyword>
<dbReference type="InterPro" id="IPR000390">
    <property type="entry name" value="Small_drug/metabolite_transptr"/>
</dbReference>
<keyword evidence="3" id="KW-1003">Cell membrane</keyword>
<evidence type="ECO:0000256" key="12">
    <source>
        <dbReference type="SAM" id="Phobius"/>
    </source>
</evidence>
<keyword evidence="11 12" id="KW-0472">Membrane</keyword>
<evidence type="ECO:0000313" key="15">
    <source>
        <dbReference type="Proteomes" id="UP000318661"/>
    </source>
</evidence>
<proteinExistence type="inferred from homology"/>
<dbReference type="InterPro" id="IPR000620">
    <property type="entry name" value="EamA_dom"/>
</dbReference>
<evidence type="ECO:0000256" key="2">
    <source>
        <dbReference type="ARBA" id="ARBA00007362"/>
    </source>
</evidence>
<evidence type="ECO:0000256" key="9">
    <source>
        <dbReference type="ARBA" id="ARBA00022989"/>
    </source>
</evidence>
<dbReference type="GO" id="GO:0022857">
    <property type="term" value="F:transmembrane transporter activity"/>
    <property type="evidence" value="ECO:0007669"/>
    <property type="project" value="InterPro"/>
</dbReference>
<keyword evidence="7 12" id="KW-0812">Transmembrane</keyword>
<dbReference type="Pfam" id="PF00892">
    <property type="entry name" value="EamA"/>
    <property type="match status" value="1"/>
</dbReference>
<dbReference type="PANTHER" id="PTHR30561">
    <property type="entry name" value="SMR FAMILY PROTON-DEPENDENT DRUG EFFLUX TRANSPORTER SUGE"/>
    <property type="match status" value="1"/>
</dbReference>
<keyword evidence="8" id="KW-0448">Lipopolysaccharide biosynthesis</keyword>
<feature type="transmembrane region" description="Helical" evidence="12">
    <location>
        <begin position="47"/>
        <end position="65"/>
    </location>
</feature>
<evidence type="ECO:0000256" key="3">
    <source>
        <dbReference type="ARBA" id="ARBA00022475"/>
    </source>
</evidence>
<evidence type="ECO:0000256" key="10">
    <source>
        <dbReference type="ARBA" id="ARBA00023098"/>
    </source>
</evidence>
<feature type="transmembrane region" description="Helical" evidence="12">
    <location>
        <begin position="7"/>
        <end position="27"/>
    </location>
</feature>
<feature type="transmembrane region" description="Helical" evidence="12">
    <location>
        <begin position="98"/>
        <end position="115"/>
    </location>
</feature>
<dbReference type="GO" id="GO:0009103">
    <property type="term" value="P:lipopolysaccharide biosynthetic process"/>
    <property type="evidence" value="ECO:0007669"/>
    <property type="project" value="UniProtKB-KW"/>
</dbReference>
<dbReference type="PANTHER" id="PTHR30561:SF9">
    <property type="entry name" value="4-AMINO-4-DEOXY-L-ARABINOSE-PHOSPHOUNDECAPRENOL FLIPPASE SUBUNIT ARNF-RELATED"/>
    <property type="match status" value="1"/>
</dbReference>
<comment type="similarity">
    <text evidence="2">Belongs to the EamA transporter family.</text>
</comment>